<dbReference type="EMBL" id="CP022743">
    <property type="protein sequence ID" value="ASU35056.1"/>
    <property type="molecule type" value="Genomic_DNA"/>
</dbReference>
<dbReference type="KEGG" id="muc:MuYL_3171"/>
<accession>A0A223NYZ4</accession>
<organism evidence="1 2">
    <name type="scientific">Mucilaginibacter xinganensis</name>
    <dbReference type="NCBI Taxonomy" id="1234841"/>
    <lineage>
        <taxon>Bacteria</taxon>
        <taxon>Pseudomonadati</taxon>
        <taxon>Bacteroidota</taxon>
        <taxon>Sphingobacteriia</taxon>
        <taxon>Sphingobacteriales</taxon>
        <taxon>Sphingobacteriaceae</taxon>
        <taxon>Mucilaginibacter</taxon>
    </lineage>
</organism>
<dbReference type="AlphaFoldDB" id="A0A223NYZ4"/>
<evidence type="ECO:0000313" key="2">
    <source>
        <dbReference type="Proteomes" id="UP000215002"/>
    </source>
</evidence>
<name>A0A223NYZ4_9SPHI</name>
<sequence>MPIYGIATLLLLGFYQQTNATMCILITKYIVNYKNDKKMQLSVF</sequence>
<keyword evidence="2" id="KW-1185">Reference proteome</keyword>
<dbReference type="Proteomes" id="UP000215002">
    <property type="component" value="Chromosome"/>
</dbReference>
<proteinExistence type="predicted"/>
<reference evidence="1 2" key="1">
    <citation type="submission" date="2017-08" db="EMBL/GenBank/DDBJ databases">
        <title>Complete genome sequence of Mucilaginibacter sp. strain BJC16-A31.</title>
        <authorList>
            <consortium name="Henan University of Science and Technology"/>
            <person name="You X."/>
        </authorList>
    </citation>
    <scope>NUCLEOTIDE SEQUENCE [LARGE SCALE GENOMIC DNA]</scope>
    <source>
        <strain evidence="1 2">BJC16-A31</strain>
    </source>
</reference>
<gene>
    <name evidence="1" type="ORF">MuYL_3171</name>
</gene>
<evidence type="ECO:0000313" key="1">
    <source>
        <dbReference type="EMBL" id="ASU35056.1"/>
    </source>
</evidence>
<protein>
    <submittedName>
        <fullName evidence="1">Uncharacterized protein</fullName>
    </submittedName>
</protein>